<feature type="compositionally biased region" description="Basic and acidic residues" evidence="19">
    <location>
        <begin position="925"/>
        <end position="936"/>
    </location>
</feature>
<evidence type="ECO:0000256" key="11">
    <source>
        <dbReference type="ARBA" id="ARBA00022989"/>
    </source>
</evidence>
<feature type="compositionally biased region" description="Acidic residues" evidence="19">
    <location>
        <begin position="440"/>
        <end position="451"/>
    </location>
</feature>
<feature type="region of interest" description="Disordered" evidence="19">
    <location>
        <begin position="2228"/>
        <end position="2282"/>
    </location>
</feature>
<feature type="binding site" evidence="17">
    <location>
        <position position="1221"/>
    </location>
    <ligand>
        <name>Ca(2+)</name>
        <dbReference type="ChEBI" id="CHEBI:29108"/>
    </ligand>
</feature>
<dbReference type="FunFam" id="1.10.287.70:FF:000107">
    <property type="entry name" value="Voltage-dependent L-type calcium channel subunit alpha"/>
    <property type="match status" value="1"/>
</dbReference>
<evidence type="ECO:0000256" key="3">
    <source>
        <dbReference type="ARBA" id="ARBA00022553"/>
    </source>
</evidence>
<evidence type="ECO:0000256" key="14">
    <source>
        <dbReference type="ARBA" id="ARBA00023157"/>
    </source>
</evidence>
<feature type="transmembrane region" description="Helical" evidence="20">
    <location>
        <begin position="113"/>
        <end position="132"/>
    </location>
</feature>
<dbReference type="Proteomes" id="UP000075809">
    <property type="component" value="Unassembled WGS sequence"/>
</dbReference>
<name>A0A151WY92_9HYME</name>
<evidence type="ECO:0000256" key="18">
    <source>
        <dbReference type="RuleBase" id="RU003808"/>
    </source>
</evidence>
<feature type="transmembrane region" description="Helical" evidence="20">
    <location>
        <begin position="1044"/>
        <end position="1067"/>
    </location>
</feature>
<dbReference type="SMART" id="SM01062">
    <property type="entry name" value="Ca_chan_IQ"/>
    <property type="match status" value="1"/>
</dbReference>
<dbReference type="PANTHER" id="PTHR45628:SF1">
    <property type="entry name" value="VOLTAGE-DEPENDENT CALCIUM CHANNEL TYPE D SUBUNIT ALPHA-1"/>
    <property type="match status" value="1"/>
</dbReference>
<dbReference type="SUPFAM" id="SSF81324">
    <property type="entry name" value="Voltage-gated potassium channels"/>
    <property type="match status" value="4"/>
</dbReference>
<feature type="transmembrane region" description="Helical" evidence="20">
    <location>
        <begin position="1088"/>
        <end position="1116"/>
    </location>
</feature>
<sequence length="2282" mass="257405">MSAGGDGGSVLGPPARLPGAQPIAATPYIAIPPNAGQQLNVGGAMDATQLANMQPPPSQTGPGAASAVSKSAQKKPVRRGAKPPPDRPVRALFCLTLTNPVRKLCIKVVEWKAFEYLILMTIFANCVALAVYTPYPCSDSNLTNQYLEKIEYVFLVIFTVECVMKIIAYGFVAHPGAYLRNGWNLLDFTIVVIGMVSTVLTILMKEGFDVKALRAFRVLRPLRLVSGLQVVLNSILRAMVPLLHIALLVLFVIIIYAIIGLELFSGKMHKTCRHNITDEIMDDPVPCGSGGFQCYQTGAYYCSKQFWEGPNYGITNFDNFGLSMLTVFQCITLEGWTDVLYNIEDAMGSSWQWIYFISMVILGAFFVMNLILGVLSGEFSKEREKAKARGDFHKLREKQQIEDDLRGYLDWITQAEDIEPETDEPKMLQDGKTKQQNEIESTDQLEGDEEGIQQESIYKKKKRDLERVNRRMRRACRKAVKSQVFYWLIIVLVFLNTGVLATEHYDQPEWLDHFQEITNMFFIVLFSMEMILKMYSLGFQGYFVSLFNRFDCFVVIGSITEMILTNTRVMPPLGVSVLRCVRLLRVFKVTKYWRSLSNLVASLLNSIQSIASLLLLLFLFIVIFALLGMQVFGGKFNFSDMEEKTRHNFDSFWQSLLTVFQILTGEDWNAVMYVGILAYGGVASIGVLACVYFIILFICDSNADILLNVFLAIAVDNLADAESLTAIEKEAEEEVKYFSYTTSFSLNDTLFDPSIKLMKKYNYTVSRKTLTQKNMQAINSSTRHRLFVRIVGSCRARSNKSEGFLRRMCSCCNSRSYAKQRNFTCKEKNKSRSGSPARDEVSGEAGDDGGEGTGGEDEGAGTDLEHDPNETMEDYEAALDTETSEKSEDMNTHKVRLNVESDEEVEEEEEEEDEPEEMQDEEPEVTARPRRMSEYNTTTKKEPIPAGSAFFIFSSTNRFRVFCHWFCNHSYFSNVILICIMISSAMLAAEDPLRTTSDRNLILNYFDYFFTAVFTIEICLKMISYGFIIHEGAFCRSAFNLLDLLVVCASLVSMTVKAGAFSFIKVLRVLRVLRPLRAINRAKGLKHVVQCVIVAVKTIGNIVLVTSLLQFVFAVIGVQLFKYVVKCVIVAIKTIGNIMLVTYLLQFMFAVIGVQLFKGKFFYCTDASKMTEDECQGTYLEFENSNINRPIVKYREWQQHRFHFDNVAKAMLTLFTVSTFEGWPSLLEWSIDSNQEKHGPIHNFRPIVAAYYIIYIIIIAFFMVNIFVGFVIVTFQNEGEQEYKNCELDKNQRNCIEFALKAKPVRRYIPKHRIQYKVWWFVTSQPFEYTIFTLIMINTVTLAMKFYRQPQIYTDVLDVLNMIFTAVFALEFVFKLAAFRFKNYFGDAWNVFDFVIVLGSFIDIVYSEVNPGATIISINFFRLFRVMRLVKLLSRGEGIRTLLWTFIKSFQALPYVALLIIMLFFIYAVIGMQVFGKIAIDDDTAINRNNNFQSFPQAVLVLFRSATGEAWQEIMMDCSSQDSVKCDSNSDELDKNSCGSDIAFPYFISFYVLCSFLIINLFVAVIMDNFDYLTRDWSILGPHHLDEFIRLWSEYDPDAKGRIKHLDVVTLLRKISPPLGFGKLCPHRVACKRLVSMNMPLNSDGTVLFNATLFAVVRTSLRIKTEGNIDDANAELRAVIKKIWKRTSPKLLDQVVPPPGVDDEVTVGKFYATFLIQDYFRRFKKRKEQEMKDGDRDCHNTVTLQAGLRTLHEAGPELKRAISGNLEELLDDNPEPMHRRNHSLFGSVWSSMRKGHHFHRTKSLKVNSTAAKARNASPTNSIDFLPYASLRRTAVTDVTRQIAQQIVPNIAGGLSDGAMNQIGSDLRLAVEENIPLRPLAVFGNPAQQTSYKVVDGSSSGNYLHPNSEYERPLRFSFLPSPSYPACAYARSCSLQDGIERQLTPPTPPPRRNAPSSSTGTPTMDINESQSPIAVLAKESLTSCDLTFQSINLLTICFPLINVPVSSHVAIDDCDDEDTSTGSGSSDSGKWNPHSEGGVARGTTGKPHVTVLGGRSSKRRAKARRDSAGAASSSGPGSRTVANGLKMAQNQAIAVAGFLADVDSRQWRVCASCLSHRASSYHGRVSWARESNGSVGAERLSHSMPGSPADRKPNFEVIGSAESLVGRVLVEQGLGKFCDPDFVRYTSREMQEALDMTREEMDQAAHQLLLQERRGQPLTYQLQQGAEQQQLQPWSTQQQTTTGIGYQPLQEQPPSQPVYRQLHSSSYRRNSNRQQQQQRQSPS</sequence>
<feature type="transmembrane region" description="Helical" evidence="20">
    <location>
        <begin position="1543"/>
        <end position="1567"/>
    </location>
</feature>
<keyword evidence="5 18" id="KW-0107">Calcium channel</keyword>
<dbReference type="FunFam" id="1.20.120.350:FF:000010">
    <property type="entry name" value="Voltage-dependent L-type calcium channel subunit alpha"/>
    <property type="match status" value="1"/>
</dbReference>
<dbReference type="FunFam" id="1.10.287.70:FF:000009">
    <property type="entry name" value="Voltage-dependent L-type calcium channel subunit alpha"/>
    <property type="match status" value="1"/>
</dbReference>
<comment type="similarity">
    <text evidence="18">Belongs to the calcium channel alpha-1 subunit (TC 1.A.1.11) family.</text>
</comment>
<dbReference type="PRINTS" id="PR01630">
    <property type="entry name" value="LVDCCALPHA1"/>
</dbReference>
<feature type="compositionally biased region" description="Acidic residues" evidence="19">
    <location>
        <begin position="900"/>
        <end position="924"/>
    </location>
</feature>
<dbReference type="InterPro" id="IPR014873">
    <property type="entry name" value="VDCC_a1su_IQ"/>
</dbReference>
<dbReference type="GO" id="GO:0050906">
    <property type="term" value="P:detection of stimulus involved in sensory perception"/>
    <property type="evidence" value="ECO:0007669"/>
    <property type="project" value="UniProtKB-ARBA"/>
</dbReference>
<protein>
    <recommendedName>
        <fullName evidence="18">Voltage-dependent L-type calcium channel subunit alpha</fullName>
    </recommendedName>
</protein>
<gene>
    <name evidence="22" type="ORF">ALC60_08171</name>
</gene>
<evidence type="ECO:0000256" key="8">
    <source>
        <dbReference type="ARBA" id="ARBA00022737"/>
    </source>
</evidence>
<dbReference type="Gene3D" id="1.10.287.70">
    <property type="match status" value="4"/>
</dbReference>
<keyword evidence="16" id="KW-0407">Ion channel</keyword>
<feature type="compositionally biased region" description="Basic and acidic residues" evidence="19">
    <location>
        <begin position="883"/>
        <end position="892"/>
    </location>
</feature>
<evidence type="ECO:0000259" key="21">
    <source>
        <dbReference type="SMART" id="SM01062"/>
    </source>
</evidence>
<feature type="binding site" evidence="17">
    <location>
        <position position="334"/>
    </location>
    <ligand>
        <name>Ca(2+)</name>
        <dbReference type="ChEBI" id="CHEBI:29108"/>
    </ligand>
</feature>
<feature type="domain" description="Voltage-dependent calcium channel alpha-1 subunit IQ" evidence="21">
    <location>
        <begin position="1702"/>
        <end position="1736"/>
    </location>
</feature>
<proteinExistence type="inferred from homology"/>
<dbReference type="InterPro" id="IPR027359">
    <property type="entry name" value="Volt_channel_dom_sf"/>
</dbReference>
<dbReference type="GO" id="GO:0098703">
    <property type="term" value="P:calcium ion import across plasma membrane"/>
    <property type="evidence" value="ECO:0007669"/>
    <property type="project" value="TreeGrafter"/>
</dbReference>
<feature type="transmembrane region" description="Helical" evidence="20">
    <location>
        <begin position="185"/>
        <end position="204"/>
    </location>
</feature>
<keyword evidence="15" id="KW-0325">Glycoprotein</keyword>
<keyword evidence="8" id="KW-0677">Repeat</keyword>
<feature type="region of interest" description="Disordered" evidence="19">
    <location>
        <begin position="420"/>
        <end position="451"/>
    </location>
</feature>
<feature type="compositionally biased region" description="Low complexity" evidence="19">
    <location>
        <begin position="2263"/>
        <end position="2282"/>
    </location>
</feature>
<evidence type="ECO:0000256" key="6">
    <source>
        <dbReference type="ARBA" id="ARBA00022692"/>
    </source>
</evidence>
<dbReference type="InterPro" id="IPR050599">
    <property type="entry name" value="VDCC_alpha-1_subunit"/>
</dbReference>
<dbReference type="FunFam" id="1.10.238.10:FF:000063">
    <property type="entry name" value="Voltage-dependent N-type calcium channel subunit alpha"/>
    <property type="match status" value="1"/>
</dbReference>
<dbReference type="FunFam" id="1.20.120.350:FF:000006">
    <property type="entry name" value="Voltage-dependent L-type calcium channel subunit alpha"/>
    <property type="match status" value="1"/>
</dbReference>
<evidence type="ECO:0000256" key="15">
    <source>
        <dbReference type="ARBA" id="ARBA00023180"/>
    </source>
</evidence>
<evidence type="ECO:0000256" key="20">
    <source>
        <dbReference type="SAM" id="Phobius"/>
    </source>
</evidence>
<dbReference type="Pfam" id="PF00520">
    <property type="entry name" value="Ion_trans"/>
    <property type="match status" value="5"/>
</dbReference>
<dbReference type="GO" id="GO:0005891">
    <property type="term" value="C:voltage-gated calcium channel complex"/>
    <property type="evidence" value="ECO:0007669"/>
    <property type="project" value="InterPro"/>
</dbReference>
<dbReference type="GO" id="GO:0009581">
    <property type="term" value="P:detection of external stimulus"/>
    <property type="evidence" value="ECO:0007669"/>
    <property type="project" value="UniProtKB-ARBA"/>
</dbReference>
<feature type="transmembrane region" description="Helical" evidence="20">
    <location>
        <begin position="1359"/>
        <end position="1379"/>
    </location>
</feature>
<feature type="compositionally biased region" description="Acidic residues" evidence="19">
    <location>
        <begin position="870"/>
        <end position="879"/>
    </location>
</feature>
<dbReference type="GO" id="GO:0046872">
    <property type="term" value="F:metal ion binding"/>
    <property type="evidence" value="ECO:0007669"/>
    <property type="project" value="UniProtKB-KW"/>
</dbReference>
<dbReference type="GO" id="GO:0019722">
    <property type="term" value="P:calcium-mediated signaling"/>
    <property type="evidence" value="ECO:0007669"/>
    <property type="project" value="UniProtKB-ARBA"/>
</dbReference>
<feature type="compositionally biased region" description="Acidic residues" evidence="19">
    <location>
        <begin position="845"/>
        <end position="860"/>
    </location>
</feature>
<evidence type="ECO:0000313" key="22">
    <source>
        <dbReference type="EMBL" id="KYQ52756.1"/>
    </source>
</evidence>
<dbReference type="FunFam" id="1.20.120.350:FF:000064">
    <property type="entry name" value="Voltage-dependent L-type calcium channel subunit alpha"/>
    <property type="match status" value="1"/>
</dbReference>
<feature type="transmembrane region" description="Helical" evidence="20">
    <location>
        <begin position="1252"/>
        <end position="1275"/>
    </location>
</feature>
<dbReference type="InterPro" id="IPR002077">
    <property type="entry name" value="VDCCAlpha1"/>
</dbReference>
<keyword evidence="3" id="KW-0597">Phosphoprotein</keyword>
<dbReference type="InterPro" id="IPR005446">
    <property type="entry name" value="VDCC_L_a1su"/>
</dbReference>
<dbReference type="Gene3D" id="1.20.120.350">
    <property type="entry name" value="Voltage-gated potassium channels. Chain C"/>
    <property type="match status" value="4"/>
</dbReference>
<keyword evidence="12" id="KW-0406">Ion transport</keyword>
<dbReference type="GO" id="GO:0016322">
    <property type="term" value="P:neuron remodeling"/>
    <property type="evidence" value="ECO:0007669"/>
    <property type="project" value="UniProtKB-ARBA"/>
</dbReference>
<feature type="transmembrane region" description="Helical" evidence="20">
    <location>
        <begin position="1442"/>
        <end position="1470"/>
    </location>
</feature>
<keyword evidence="10 18" id="KW-0851">Voltage-gated channel</keyword>
<feature type="transmembrane region" description="Helical" evidence="20">
    <location>
        <begin position="353"/>
        <end position="375"/>
    </location>
</feature>
<keyword evidence="14" id="KW-1015">Disulfide bond</keyword>
<feature type="region of interest" description="Disordered" evidence="19">
    <location>
        <begin position="824"/>
        <end position="936"/>
    </location>
</feature>
<feature type="transmembrane region" description="Helical" evidence="20">
    <location>
        <begin position="484"/>
        <end position="505"/>
    </location>
</feature>
<feature type="transmembrane region" description="Helical" evidence="20">
    <location>
        <begin position="599"/>
        <end position="632"/>
    </location>
</feature>
<feature type="region of interest" description="Disordered" evidence="19">
    <location>
        <begin position="1938"/>
        <end position="1966"/>
    </location>
</feature>
<feature type="transmembrane region" description="Helical" evidence="20">
    <location>
        <begin position="1128"/>
        <end position="1152"/>
    </location>
</feature>
<keyword evidence="4 18" id="KW-0109">Calcium transport</keyword>
<feature type="transmembrane region" description="Helical" evidence="20">
    <location>
        <begin position="971"/>
        <end position="989"/>
    </location>
</feature>
<feature type="transmembrane region" description="Helical" evidence="20">
    <location>
        <begin position="517"/>
        <end position="535"/>
    </location>
</feature>
<feature type="transmembrane region" description="Helical" evidence="20">
    <location>
        <begin position="320"/>
        <end position="341"/>
    </location>
</feature>
<keyword evidence="6 20" id="KW-0812">Transmembrane</keyword>
<dbReference type="FunFam" id="1.20.120.350:FF:000001">
    <property type="entry name" value="Voltage-dependent L-type calcium channel subunit alpha"/>
    <property type="match status" value="1"/>
</dbReference>
<keyword evidence="13 20" id="KW-0472">Membrane</keyword>
<feature type="region of interest" description="Disordered" evidence="19">
    <location>
        <begin position="2015"/>
        <end position="2081"/>
    </location>
</feature>
<evidence type="ECO:0000256" key="19">
    <source>
        <dbReference type="SAM" id="MobiDB-lite"/>
    </source>
</evidence>
<evidence type="ECO:0000313" key="23">
    <source>
        <dbReference type="Proteomes" id="UP000075809"/>
    </source>
</evidence>
<keyword evidence="23" id="KW-1185">Reference proteome</keyword>
<dbReference type="Gene3D" id="6.10.250.2180">
    <property type="match status" value="1"/>
</dbReference>
<feature type="compositionally biased region" description="Low complexity" evidence="19">
    <location>
        <begin position="2019"/>
        <end position="2028"/>
    </location>
</feature>
<organism evidence="22 23">
    <name type="scientific">Mycetomoellerius zeteki</name>
    <dbReference type="NCBI Taxonomy" id="64791"/>
    <lineage>
        <taxon>Eukaryota</taxon>
        <taxon>Metazoa</taxon>
        <taxon>Ecdysozoa</taxon>
        <taxon>Arthropoda</taxon>
        <taxon>Hexapoda</taxon>
        <taxon>Insecta</taxon>
        <taxon>Pterygota</taxon>
        <taxon>Neoptera</taxon>
        <taxon>Endopterygota</taxon>
        <taxon>Hymenoptera</taxon>
        <taxon>Apocrita</taxon>
        <taxon>Aculeata</taxon>
        <taxon>Formicoidea</taxon>
        <taxon>Formicidae</taxon>
        <taxon>Myrmicinae</taxon>
        <taxon>Mycetomoellerius</taxon>
    </lineage>
</organism>
<evidence type="ECO:0000256" key="10">
    <source>
        <dbReference type="ARBA" id="ARBA00022882"/>
    </source>
</evidence>
<feature type="transmembrane region" description="Helical" evidence="20">
    <location>
        <begin position="1001"/>
        <end position="1024"/>
    </location>
</feature>
<evidence type="ECO:0000256" key="12">
    <source>
        <dbReference type="ARBA" id="ARBA00023065"/>
    </source>
</evidence>
<feature type="compositionally biased region" description="Basic residues" evidence="19">
    <location>
        <begin position="72"/>
        <end position="81"/>
    </location>
</feature>
<feature type="compositionally biased region" description="Basic and acidic residues" evidence="19">
    <location>
        <begin position="423"/>
        <end position="437"/>
    </location>
</feature>
<dbReference type="PRINTS" id="PR00167">
    <property type="entry name" value="CACHANNEL"/>
</dbReference>
<evidence type="ECO:0000256" key="16">
    <source>
        <dbReference type="ARBA" id="ARBA00023303"/>
    </source>
</evidence>
<accession>A0A151WY92</accession>
<comment type="subcellular location">
    <subcellularLocation>
        <location evidence="1 18">Membrane</location>
        <topology evidence="1 18">Multi-pass membrane protein</topology>
    </subcellularLocation>
</comment>
<feature type="transmembrane region" description="Helical" evidence="20">
    <location>
        <begin position="1391"/>
        <end position="1421"/>
    </location>
</feature>
<dbReference type="Gene3D" id="6.10.250.2500">
    <property type="match status" value="1"/>
</dbReference>
<evidence type="ECO:0000256" key="7">
    <source>
        <dbReference type="ARBA" id="ARBA00022723"/>
    </source>
</evidence>
<dbReference type="FunFam" id="1.10.287.70:FF:000007">
    <property type="entry name" value="Voltage-dependent L-type calcium channel subunit alpha"/>
    <property type="match status" value="1"/>
</dbReference>
<keyword evidence="11 20" id="KW-1133">Transmembrane helix</keyword>
<evidence type="ECO:0000256" key="17">
    <source>
        <dbReference type="PIRSR" id="PIRSR602077-1"/>
    </source>
</evidence>
<evidence type="ECO:0000256" key="2">
    <source>
        <dbReference type="ARBA" id="ARBA00022448"/>
    </source>
</evidence>
<feature type="binding site" evidence="17">
    <location>
        <position position="666"/>
    </location>
    <ligand>
        <name>Ca(2+)</name>
        <dbReference type="ChEBI" id="CHEBI:29108"/>
    </ligand>
</feature>
<dbReference type="Pfam" id="PF16905">
    <property type="entry name" value="GPHH"/>
    <property type="match status" value="1"/>
</dbReference>
<feature type="transmembrane region" description="Helical" evidence="20">
    <location>
        <begin position="676"/>
        <end position="698"/>
    </location>
</feature>
<dbReference type="InterPro" id="IPR031649">
    <property type="entry name" value="GPHH_dom"/>
</dbReference>
<evidence type="ECO:0000256" key="9">
    <source>
        <dbReference type="ARBA" id="ARBA00022837"/>
    </source>
</evidence>
<evidence type="ECO:0000256" key="4">
    <source>
        <dbReference type="ARBA" id="ARBA00022568"/>
    </source>
</evidence>
<dbReference type="GO" id="GO:0009582">
    <property type="term" value="P:detection of abiotic stimulus"/>
    <property type="evidence" value="ECO:0007669"/>
    <property type="project" value="UniProtKB-ARBA"/>
</dbReference>
<dbReference type="EMBL" id="KQ982656">
    <property type="protein sequence ID" value="KYQ52756.1"/>
    <property type="molecule type" value="Genomic_DNA"/>
</dbReference>
<dbReference type="GO" id="GO:0016324">
    <property type="term" value="C:apical plasma membrane"/>
    <property type="evidence" value="ECO:0007669"/>
    <property type="project" value="UniProtKB-ARBA"/>
</dbReference>
<dbReference type="FunFam" id="1.10.287.70:FF:000117">
    <property type="entry name" value="Voltage-gated Ca2+ channel, alpha subunit"/>
    <property type="match status" value="1"/>
</dbReference>
<dbReference type="STRING" id="64791.A0A151WY92"/>
<feature type="transmembrane region" description="Helical" evidence="20">
    <location>
        <begin position="242"/>
        <end position="264"/>
    </location>
</feature>
<dbReference type="GO" id="GO:0008331">
    <property type="term" value="F:high voltage-gated calcium channel activity"/>
    <property type="evidence" value="ECO:0007669"/>
    <property type="project" value="TreeGrafter"/>
</dbReference>
<dbReference type="InterPro" id="IPR005821">
    <property type="entry name" value="Ion_trans_dom"/>
</dbReference>
<keyword evidence="9 17" id="KW-0106">Calcium</keyword>
<dbReference type="Pfam" id="PF08763">
    <property type="entry name" value="Ca_chan_IQ"/>
    <property type="match status" value="1"/>
</dbReference>
<evidence type="ECO:0000256" key="5">
    <source>
        <dbReference type="ARBA" id="ARBA00022673"/>
    </source>
</evidence>
<dbReference type="PANTHER" id="PTHR45628">
    <property type="entry name" value="VOLTAGE-DEPENDENT CALCIUM CHANNEL TYPE A SUBUNIT ALPHA-1"/>
    <property type="match status" value="1"/>
</dbReference>
<feature type="compositionally biased region" description="Low complexity" evidence="19">
    <location>
        <begin position="2228"/>
        <end position="2241"/>
    </location>
</feature>
<feature type="compositionally biased region" description="Low complexity" evidence="19">
    <location>
        <begin position="2067"/>
        <end position="2078"/>
    </location>
</feature>
<feature type="region of interest" description="Disordered" evidence="19">
    <location>
        <begin position="49"/>
        <end position="85"/>
    </location>
</feature>
<comment type="function">
    <text evidence="18">Voltage-sensitive calcium channels (VSCC) mediate the entry of calcium ions into excitable cells and are also involved in a variety of calcium-dependent processes, including muscle contraction, hormone or neurotransmitter release, gene expression, cell motility, cell division and cell death.</text>
</comment>
<keyword evidence="2" id="KW-0813">Transport</keyword>
<keyword evidence="7 17" id="KW-0479">Metal-binding</keyword>
<feature type="transmembrane region" description="Helical" evidence="20">
    <location>
        <begin position="152"/>
        <end position="173"/>
    </location>
</feature>
<dbReference type="GO" id="GO:0042045">
    <property type="term" value="P:epithelial fluid transport"/>
    <property type="evidence" value="ECO:0007669"/>
    <property type="project" value="UniProtKB-ARBA"/>
</dbReference>
<evidence type="ECO:0000256" key="1">
    <source>
        <dbReference type="ARBA" id="ARBA00004141"/>
    </source>
</evidence>
<reference evidence="22 23" key="1">
    <citation type="submission" date="2015-09" db="EMBL/GenBank/DDBJ databases">
        <title>Trachymyrmex zeteki WGS genome.</title>
        <authorList>
            <person name="Nygaard S."/>
            <person name="Hu H."/>
            <person name="Boomsma J."/>
            <person name="Zhang G."/>
        </authorList>
    </citation>
    <scope>NUCLEOTIDE SEQUENCE [LARGE SCALE GENOMIC DNA]</scope>
    <source>
        <strain evidence="22">Tzet28-1</strain>
        <tissue evidence="22">Whole body</tissue>
    </source>
</reference>
<evidence type="ECO:0000256" key="13">
    <source>
        <dbReference type="ARBA" id="ARBA00023136"/>
    </source>
</evidence>
<dbReference type="GO" id="GO:0016323">
    <property type="term" value="C:basolateral plasma membrane"/>
    <property type="evidence" value="ECO:0007669"/>
    <property type="project" value="UniProtKB-ARBA"/>
</dbReference>